<keyword evidence="4" id="KW-1185">Reference proteome</keyword>
<dbReference type="Pfam" id="PF03221">
    <property type="entry name" value="HTH_Tnp_Tc5"/>
    <property type="match status" value="1"/>
</dbReference>
<sequence>MPRDLRENEAKLAQALDALVHQEKPKFRETAREFAVPERTLRRRYHGGKSLFSRAPNGRKLNTEQEAALKRFIETLDKAGIPPKPKQIEKSANSILASAQTDHTTQPPQVGEHWDYERVVTERAIQPEDIYNFDETGFQIGVGRDQWIITLEPRKKLFNGNVTNRESVTVVDARQMMLRWFDNITDEHLAITDTGYINDILAFQWAQKFEKWTAPRTEDAHEVLQEELDRMEAVRSAHHARYNIARRYTRITGIVGQDHVEKMKWKKVMRELKMHCKRAGIIVR</sequence>
<dbReference type="AlphaFoldDB" id="A0A1V6WXY1"/>
<keyword evidence="1" id="KW-0238">DNA-binding</keyword>
<gene>
    <name evidence="3" type="ORF">PENNAL_c0164G07715</name>
</gene>
<dbReference type="OMA" id="SAHHARY"/>
<feature type="domain" description="HTH CENPB-type" evidence="2">
    <location>
        <begin position="63"/>
        <end position="114"/>
    </location>
</feature>
<evidence type="ECO:0000313" key="3">
    <source>
        <dbReference type="EMBL" id="OQE67747.1"/>
    </source>
</evidence>
<reference evidence="4" key="1">
    <citation type="journal article" date="2017" name="Nat. Microbiol.">
        <title>Global analysis of biosynthetic gene clusters reveals vast potential of secondary metabolite production in Penicillium species.</title>
        <authorList>
            <person name="Nielsen J.C."/>
            <person name="Grijseels S."/>
            <person name="Prigent S."/>
            <person name="Ji B."/>
            <person name="Dainat J."/>
            <person name="Nielsen K.F."/>
            <person name="Frisvad J.C."/>
            <person name="Workman M."/>
            <person name="Nielsen J."/>
        </authorList>
    </citation>
    <scope>NUCLEOTIDE SEQUENCE [LARGE SCALE GENOMIC DNA]</scope>
    <source>
        <strain evidence="4">IBT 13039</strain>
    </source>
</reference>
<proteinExistence type="predicted"/>
<dbReference type="Proteomes" id="UP000191691">
    <property type="component" value="Unassembled WGS sequence"/>
</dbReference>
<dbReference type="EMBL" id="MOOB01000164">
    <property type="protein sequence ID" value="OQE67747.1"/>
    <property type="molecule type" value="Genomic_DNA"/>
</dbReference>
<accession>A0A1V6WXY1</accession>
<dbReference type="InterPro" id="IPR006600">
    <property type="entry name" value="HTH_CenpB_DNA-bd_dom"/>
</dbReference>
<evidence type="ECO:0000259" key="2">
    <source>
        <dbReference type="Pfam" id="PF03221"/>
    </source>
</evidence>
<organism evidence="3 4">
    <name type="scientific">Penicillium nalgiovense</name>
    <dbReference type="NCBI Taxonomy" id="60175"/>
    <lineage>
        <taxon>Eukaryota</taxon>
        <taxon>Fungi</taxon>
        <taxon>Dikarya</taxon>
        <taxon>Ascomycota</taxon>
        <taxon>Pezizomycotina</taxon>
        <taxon>Eurotiomycetes</taxon>
        <taxon>Eurotiomycetidae</taxon>
        <taxon>Eurotiales</taxon>
        <taxon>Aspergillaceae</taxon>
        <taxon>Penicillium</taxon>
    </lineage>
</organism>
<protein>
    <recommendedName>
        <fullName evidence="2">HTH CENPB-type domain-containing protein</fullName>
    </recommendedName>
</protein>
<name>A0A1V6WXY1_PENNA</name>
<evidence type="ECO:0000313" key="4">
    <source>
        <dbReference type="Proteomes" id="UP000191691"/>
    </source>
</evidence>
<dbReference type="GO" id="GO:0003677">
    <property type="term" value="F:DNA binding"/>
    <property type="evidence" value="ECO:0007669"/>
    <property type="project" value="UniProtKB-KW"/>
</dbReference>
<evidence type="ECO:0000256" key="1">
    <source>
        <dbReference type="ARBA" id="ARBA00023125"/>
    </source>
</evidence>
<comment type="caution">
    <text evidence="3">The sequence shown here is derived from an EMBL/GenBank/DDBJ whole genome shotgun (WGS) entry which is preliminary data.</text>
</comment>